<evidence type="ECO:0000256" key="8">
    <source>
        <dbReference type="ARBA" id="ARBA00023136"/>
    </source>
</evidence>
<evidence type="ECO:0000256" key="4">
    <source>
        <dbReference type="ARBA" id="ARBA00022692"/>
    </source>
</evidence>
<dbReference type="InterPro" id="IPR019129">
    <property type="entry name" value="Folate-sensitive_fs_Fra10Ac1"/>
</dbReference>
<keyword evidence="3" id="KW-0633">Potassium transport</keyword>
<feature type="transmembrane region" description="Helical" evidence="11">
    <location>
        <begin position="478"/>
        <end position="499"/>
    </location>
</feature>
<keyword evidence="4 11" id="KW-0812">Transmembrane</keyword>
<dbReference type="PANTHER" id="PTHR32468:SF0">
    <property type="entry name" value="K(+)_H(+) ANTIPORTER 1"/>
    <property type="match status" value="1"/>
</dbReference>
<feature type="transmembrane region" description="Helical" evidence="11">
    <location>
        <begin position="540"/>
        <end position="560"/>
    </location>
</feature>
<evidence type="ECO:0000313" key="14">
    <source>
        <dbReference type="Proteomes" id="UP001489004"/>
    </source>
</evidence>
<comment type="caution">
    <text evidence="13">The sequence shown here is derived from an EMBL/GenBank/DDBJ whole genome shotgun (WGS) entry which is preliminary data.</text>
</comment>
<dbReference type="EMBL" id="JALJOR010000025">
    <property type="protein sequence ID" value="KAK9803030.1"/>
    <property type="molecule type" value="Genomic_DNA"/>
</dbReference>
<comment type="similarity">
    <text evidence="9">Belongs to the monovalent cation:proton antiporter 2 (CPA2) transporter (TC 2.A.37) family. CHX (TC 2.A.37.4) subfamily.</text>
</comment>
<dbReference type="InterPro" id="IPR038770">
    <property type="entry name" value="Na+/solute_symporter_sf"/>
</dbReference>
<evidence type="ECO:0000259" key="12">
    <source>
        <dbReference type="Pfam" id="PF00999"/>
    </source>
</evidence>
<protein>
    <recommendedName>
        <fullName evidence="12">Cation/H+ exchanger transmembrane domain-containing protein</fullName>
    </recommendedName>
</protein>
<evidence type="ECO:0000256" key="1">
    <source>
        <dbReference type="ARBA" id="ARBA00004141"/>
    </source>
</evidence>
<name>A0AAW1P3B1_9CHLO</name>
<keyword evidence="6 11" id="KW-1133">Transmembrane helix</keyword>
<feature type="region of interest" description="Disordered" evidence="10">
    <location>
        <begin position="184"/>
        <end position="211"/>
    </location>
</feature>
<feature type="transmembrane region" description="Helical" evidence="11">
    <location>
        <begin position="433"/>
        <end position="458"/>
    </location>
</feature>
<evidence type="ECO:0000256" key="5">
    <source>
        <dbReference type="ARBA" id="ARBA00022958"/>
    </source>
</evidence>
<keyword evidence="7" id="KW-0406">Ion transport</keyword>
<evidence type="ECO:0000256" key="10">
    <source>
        <dbReference type="SAM" id="MobiDB-lite"/>
    </source>
</evidence>
<feature type="transmembrane region" description="Helical" evidence="11">
    <location>
        <begin position="332"/>
        <end position="353"/>
    </location>
</feature>
<feature type="compositionally biased region" description="Basic and acidic residues" evidence="10">
    <location>
        <begin position="190"/>
        <end position="211"/>
    </location>
</feature>
<organism evidence="13 14">
    <name type="scientific">[Myrmecia] bisecta</name>
    <dbReference type="NCBI Taxonomy" id="41462"/>
    <lineage>
        <taxon>Eukaryota</taxon>
        <taxon>Viridiplantae</taxon>
        <taxon>Chlorophyta</taxon>
        <taxon>core chlorophytes</taxon>
        <taxon>Trebouxiophyceae</taxon>
        <taxon>Trebouxiales</taxon>
        <taxon>Trebouxiaceae</taxon>
        <taxon>Myrmecia</taxon>
    </lineage>
</organism>
<feature type="transmembrane region" description="Helical" evidence="11">
    <location>
        <begin position="289"/>
        <end position="312"/>
    </location>
</feature>
<feature type="transmembrane region" description="Helical" evidence="11">
    <location>
        <begin position="511"/>
        <end position="534"/>
    </location>
</feature>
<dbReference type="InterPro" id="IPR050794">
    <property type="entry name" value="CPA2_transporter"/>
</dbReference>
<evidence type="ECO:0000256" key="9">
    <source>
        <dbReference type="ARBA" id="ARBA00038341"/>
    </source>
</evidence>
<evidence type="ECO:0000256" key="3">
    <source>
        <dbReference type="ARBA" id="ARBA00022538"/>
    </source>
</evidence>
<gene>
    <name evidence="13" type="ORF">WJX72_007239</name>
</gene>
<evidence type="ECO:0000313" key="13">
    <source>
        <dbReference type="EMBL" id="KAK9803030.1"/>
    </source>
</evidence>
<keyword evidence="5" id="KW-0630">Potassium</keyword>
<evidence type="ECO:0000256" key="7">
    <source>
        <dbReference type="ARBA" id="ARBA00023065"/>
    </source>
</evidence>
<keyword evidence="14" id="KW-1185">Reference proteome</keyword>
<dbReference type="Pfam" id="PF00999">
    <property type="entry name" value="Na_H_Exchanger"/>
    <property type="match status" value="1"/>
</dbReference>
<proteinExistence type="inferred from homology"/>
<dbReference type="GO" id="GO:0015297">
    <property type="term" value="F:antiporter activity"/>
    <property type="evidence" value="ECO:0007669"/>
    <property type="project" value="InterPro"/>
</dbReference>
<feature type="transmembrane region" description="Helical" evidence="11">
    <location>
        <begin position="258"/>
        <end position="277"/>
    </location>
</feature>
<dbReference type="Gene3D" id="1.20.1530.20">
    <property type="match status" value="1"/>
</dbReference>
<keyword evidence="8 11" id="KW-0472">Membrane</keyword>
<dbReference type="Proteomes" id="UP001489004">
    <property type="component" value="Unassembled WGS sequence"/>
</dbReference>
<dbReference type="Pfam" id="PF09725">
    <property type="entry name" value="Fra10Ac1"/>
    <property type="match status" value="1"/>
</dbReference>
<feature type="transmembrane region" description="Helical" evidence="11">
    <location>
        <begin position="394"/>
        <end position="412"/>
    </location>
</feature>
<dbReference type="GO" id="GO:0006813">
    <property type="term" value="P:potassium ion transport"/>
    <property type="evidence" value="ECO:0007669"/>
    <property type="project" value="UniProtKB-KW"/>
</dbReference>
<evidence type="ECO:0000256" key="2">
    <source>
        <dbReference type="ARBA" id="ARBA00022448"/>
    </source>
</evidence>
<keyword evidence="2" id="KW-0813">Transport</keyword>
<feature type="domain" description="Cation/H+ exchanger transmembrane" evidence="12">
    <location>
        <begin position="216"/>
        <end position="515"/>
    </location>
</feature>
<dbReference type="AlphaFoldDB" id="A0AAW1P3B1"/>
<sequence>MANFAHQRSAAYGSVQRQQQRQQLLGLNAFDRHKKMMADYVNLYGGKLPQPQQTVKTDLDVLHEKYRFIRSEEDDSEDSWGARLAQRYYAKLFKEYCIADLARYKEGKVGMRWRSEAEVIAGKGQFICGAKGCDERRGLASYEVNFGYSEAGEQKQALVKLRVCPEHAMQLNYRKNKQLLKAQAKSQKRAGKERDAPERAKHGHAEPAEGREADGGEIVAGIILGPSCLGRIKGYSQAIWPTAVTLTNGKKYDSLQTFNVVANVGLIFFMFLMGMELDRSLLRRKWKHSVPIAVSAILFPFGVGVASSLWMYDVNKEGAAIGWGPDKTAFTLFAGSSMSFTAFPVLAAILTSLNLLNSEVGLQAMSCAAIDDVLAWSTLAIASSFSKSGSPVDGLYTCLLAALYVAAMCFLVRPVLVWSHAWLAKRNLQTHRYYLCFIFIMVIASAFTTEVIGIHAFFGAFMAGLMMPTTAHYADELFHRMDLVVMEVLLPLFFASSGLRTNVGTLNTARYWGLTLAHHLDGVIALNVGLSLGILSQRMFTMLILMAVVTTIMTTPAMCLRSQDGGRMVDGWGM</sequence>
<dbReference type="GO" id="GO:1902600">
    <property type="term" value="P:proton transmembrane transport"/>
    <property type="evidence" value="ECO:0007669"/>
    <property type="project" value="InterPro"/>
</dbReference>
<evidence type="ECO:0000256" key="6">
    <source>
        <dbReference type="ARBA" id="ARBA00022989"/>
    </source>
</evidence>
<evidence type="ECO:0000256" key="11">
    <source>
        <dbReference type="SAM" id="Phobius"/>
    </source>
</evidence>
<reference evidence="13 14" key="1">
    <citation type="journal article" date="2024" name="Nat. Commun.">
        <title>Phylogenomics reveals the evolutionary origins of lichenization in chlorophyte algae.</title>
        <authorList>
            <person name="Puginier C."/>
            <person name="Libourel C."/>
            <person name="Otte J."/>
            <person name="Skaloud P."/>
            <person name="Haon M."/>
            <person name="Grisel S."/>
            <person name="Petersen M."/>
            <person name="Berrin J.G."/>
            <person name="Delaux P.M."/>
            <person name="Dal Grande F."/>
            <person name="Keller J."/>
        </authorList>
    </citation>
    <scope>NUCLEOTIDE SEQUENCE [LARGE SCALE GENOMIC DNA]</scope>
    <source>
        <strain evidence="13 14">SAG 2043</strain>
    </source>
</reference>
<comment type="subcellular location">
    <subcellularLocation>
        <location evidence="1">Membrane</location>
        <topology evidence="1">Multi-pass membrane protein</topology>
    </subcellularLocation>
</comment>
<dbReference type="PANTHER" id="PTHR32468">
    <property type="entry name" value="CATION/H + ANTIPORTER"/>
    <property type="match status" value="1"/>
</dbReference>
<dbReference type="InterPro" id="IPR006153">
    <property type="entry name" value="Cation/H_exchanger_TM"/>
</dbReference>
<dbReference type="GO" id="GO:0016020">
    <property type="term" value="C:membrane"/>
    <property type="evidence" value="ECO:0007669"/>
    <property type="project" value="UniProtKB-SubCell"/>
</dbReference>
<accession>A0AAW1P3B1</accession>